<feature type="region of interest" description="Disordered" evidence="2">
    <location>
        <begin position="1"/>
        <end position="85"/>
    </location>
</feature>
<feature type="compositionally biased region" description="Polar residues" evidence="2">
    <location>
        <begin position="661"/>
        <end position="676"/>
    </location>
</feature>
<comment type="caution">
    <text evidence="3">The sequence shown here is derived from an EMBL/GenBank/DDBJ whole genome shotgun (WGS) entry which is preliminary data.</text>
</comment>
<evidence type="ECO:0000313" key="3">
    <source>
        <dbReference type="EMBL" id="KAG2379428.1"/>
    </source>
</evidence>
<name>A0AA88GIX7_NAELO</name>
<keyword evidence="4" id="KW-1185">Reference proteome</keyword>
<feature type="compositionally biased region" description="Basic and acidic residues" evidence="2">
    <location>
        <begin position="531"/>
        <end position="552"/>
    </location>
</feature>
<feature type="compositionally biased region" description="Polar residues" evidence="2">
    <location>
        <begin position="149"/>
        <end position="163"/>
    </location>
</feature>
<feature type="compositionally biased region" description="Acidic residues" evidence="2">
    <location>
        <begin position="1162"/>
        <end position="1174"/>
    </location>
</feature>
<accession>A0AA88GIX7</accession>
<feature type="compositionally biased region" description="Low complexity" evidence="2">
    <location>
        <begin position="884"/>
        <end position="925"/>
    </location>
</feature>
<dbReference type="RefSeq" id="XP_044546690.1">
    <property type="nucleotide sequence ID" value="XM_044696417.1"/>
</dbReference>
<dbReference type="SUPFAM" id="SSF101447">
    <property type="entry name" value="Formin homology 2 domain (FH2 domain)"/>
    <property type="match status" value="1"/>
</dbReference>
<feature type="region of interest" description="Disordered" evidence="2">
    <location>
        <begin position="458"/>
        <end position="483"/>
    </location>
</feature>
<evidence type="ECO:0000256" key="1">
    <source>
        <dbReference type="SAM" id="Coils"/>
    </source>
</evidence>
<feature type="compositionally biased region" description="Basic and acidic residues" evidence="2">
    <location>
        <begin position="595"/>
        <end position="631"/>
    </location>
</feature>
<feature type="coiled-coil region" evidence="1">
    <location>
        <begin position="948"/>
        <end position="977"/>
    </location>
</feature>
<gene>
    <name evidence="3" type="ORF">C9374_006545</name>
</gene>
<feature type="compositionally biased region" description="Polar residues" evidence="2">
    <location>
        <begin position="27"/>
        <end position="36"/>
    </location>
</feature>
<feature type="region of interest" description="Disordered" evidence="2">
    <location>
        <begin position="355"/>
        <end position="440"/>
    </location>
</feature>
<feature type="region of interest" description="Disordered" evidence="2">
    <location>
        <begin position="141"/>
        <end position="163"/>
    </location>
</feature>
<feature type="compositionally biased region" description="Polar residues" evidence="2">
    <location>
        <begin position="320"/>
        <end position="329"/>
    </location>
</feature>
<evidence type="ECO:0000256" key="2">
    <source>
        <dbReference type="SAM" id="MobiDB-lite"/>
    </source>
</evidence>
<feature type="compositionally biased region" description="Polar residues" evidence="2">
    <location>
        <begin position="516"/>
        <end position="526"/>
    </location>
</feature>
<feature type="compositionally biased region" description="Low complexity" evidence="2">
    <location>
        <begin position="57"/>
        <end position="74"/>
    </location>
</feature>
<organism evidence="3 4">
    <name type="scientific">Naegleria lovaniensis</name>
    <name type="common">Amoeba</name>
    <dbReference type="NCBI Taxonomy" id="51637"/>
    <lineage>
        <taxon>Eukaryota</taxon>
        <taxon>Discoba</taxon>
        <taxon>Heterolobosea</taxon>
        <taxon>Tetramitia</taxon>
        <taxon>Eutetramitia</taxon>
        <taxon>Vahlkampfiidae</taxon>
        <taxon>Naegleria</taxon>
    </lineage>
</organism>
<feature type="compositionally biased region" description="Low complexity" evidence="2">
    <location>
        <begin position="409"/>
        <end position="418"/>
    </location>
</feature>
<feature type="compositionally biased region" description="Low complexity" evidence="2">
    <location>
        <begin position="363"/>
        <end position="375"/>
    </location>
</feature>
<feature type="region of interest" description="Disordered" evidence="2">
    <location>
        <begin position="1146"/>
        <end position="1174"/>
    </location>
</feature>
<feature type="region of interest" description="Disordered" evidence="2">
    <location>
        <begin position="842"/>
        <end position="934"/>
    </location>
</feature>
<dbReference type="AlphaFoldDB" id="A0AA88GIX7"/>
<feature type="region of interest" description="Disordered" evidence="2">
    <location>
        <begin position="499"/>
        <end position="564"/>
    </location>
</feature>
<feature type="region of interest" description="Disordered" evidence="2">
    <location>
        <begin position="595"/>
        <end position="688"/>
    </location>
</feature>
<feature type="compositionally biased region" description="Basic and acidic residues" evidence="2">
    <location>
        <begin position="8"/>
        <end position="26"/>
    </location>
</feature>
<feature type="compositionally biased region" description="Low complexity" evidence="2">
    <location>
        <begin position="851"/>
        <end position="872"/>
    </location>
</feature>
<feature type="region of interest" description="Disordered" evidence="2">
    <location>
        <begin position="267"/>
        <end position="294"/>
    </location>
</feature>
<dbReference type="GeneID" id="68098999"/>
<dbReference type="EMBL" id="PYSW02000028">
    <property type="protein sequence ID" value="KAG2379428.1"/>
    <property type="molecule type" value="Genomic_DNA"/>
</dbReference>
<keyword evidence="1" id="KW-0175">Coiled coil</keyword>
<sequence>MMTTKTRIVQEVEDHPNSKEINKTKEVSPSVSTMSKNHNDNDNNNDNNQTHHHHDTSSSLSCSSPECIPSSYSPNTKTRKLRARTKESSVYAFRFMKSSLNPRGGLDNEEENSMHASQKDENDVFLLMNLRNNVDSVFIPQRQQQQPQTSSNDNDSFPDESLSQPCEISNVEMSTIADNLQTTTSIELNAKKENDLSISSSSLSSLAPFSPTVLDIASSSVQKQKSSLDKVEGVCIHRNPNNNSSEMSKYQTRKMLFRSSHMLYKSSNQRSIEPHVVEEDQQEQTTTRTNNKNYLEHSDLSAAAASTIHLLPSHVLSQEARSSLLPTTSRDADDEKSSKTKVLFPQKNISRLVSTSEKTVCGSTSNISISSSSSSDPTRHACKSQCSPSRTQDRMSYLTPQKVAKSGNTHTLQTTTTTNEPMHPLHTPPPSSMNPHNYWHSVPPPPPPSSHYYYYGYSNSQHHTPPQHVHDERSNMSLPPPSSYPPPYGYTSYLYPPSSTHHHSYPQPPYMPKETIPTSSLSSYGMQSHMHAAEERHVDDHDENNNKNDHNITTKKTLLPPLSSMIDHDDVNALKGGQILKPSSNVHDEHDNKIHHVHDHHSQRDDSEEHALRQTSNMHRDFSSSTNKDHASSSSTSIEKKHQTSTCSNELVPFQHHPVDLTTTSSNPSSHTQQHVSHAFPPPPYYDSHYAPHPPHSYPYHHSTPYPPSYPPYHHSPYYASGTTPGQYLPPPTSHYYHPHDGSRYAYPPLYPSSSHHHPHGYPPPPPPTSHYFSHVPPPPPPSLASSSHHASESVSKEISTTMAEHGNINETMITTLNEHVSFGKHTTSEVNHSTFEAIHNNEKKTNSKNSQLSITSSTNSSGTTLSSSSTSPIRANVESAFPTSSQSNTLTSSTTALSRSSSLNTPSTLSLPSSQQPYQSTTPPNGRKKFPSALFIDPNVDPTVAGKRAYEEYLANEERKKRKKRAEREEKRLKYNLERNNIILPKQVETNIQQFENKRFESLLDPCPTKNEILELITGLKENSEYRLGEKLPTQTLRINCENFRMHRFGKLSVCLLGRGTKIDNNKRRYICDLMDITVTLSTSAHGIVNVKELVLNTPSHKHGKMLYLRYSLIVDDKVVSSVDSLGFTTITQRGIQKRNQKMMERNLKMQKQESSSSLQQEEEDEEDEENEE</sequence>
<feature type="region of interest" description="Disordered" evidence="2">
    <location>
        <begin position="320"/>
        <end position="342"/>
    </location>
</feature>
<evidence type="ECO:0000313" key="4">
    <source>
        <dbReference type="Proteomes" id="UP000816034"/>
    </source>
</evidence>
<protein>
    <submittedName>
        <fullName evidence="3">Uncharacterized protein</fullName>
    </submittedName>
</protein>
<dbReference type="Proteomes" id="UP000816034">
    <property type="component" value="Unassembled WGS sequence"/>
</dbReference>
<feature type="region of interest" description="Disordered" evidence="2">
    <location>
        <begin position="747"/>
        <end position="800"/>
    </location>
</feature>
<reference evidence="3 4" key="1">
    <citation type="journal article" date="2018" name="BMC Genomics">
        <title>The genome of Naegleria lovaniensis, the basis for a comparative approach to unravel pathogenicity factors of the human pathogenic amoeba N. fowleri.</title>
        <authorList>
            <person name="Liechti N."/>
            <person name="Schurch N."/>
            <person name="Bruggmann R."/>
            <person name="Wittwer M."/>
        </authorList>
    </citation>
    <scope>NUCLEOTIDE SEQUENCE [LARGE SCALE GENOMIC DNA]</scope>
    <source>
        <strain evidence="3 4">ATCC 30569</strain>
    </source>
</reference>
<proteinExistence type="predicted"/>